<feature type="signal peptide" evidence="1">
    <location>
        <begin position="1"/>
        <end position="21"/>
    </location>
</feature>
<evidence type="ECO:0008006" key="4">
    <source>
        <dbReference type="Google" id="ProtNLM"/>
    </source>
</evidence>
<keyword evidence="1" id="KW-0732">Signal</keyword>
<reference evidence="2 3" key="1">
    <citation type="submission" date="2019-07" db="EMBL/GenBank/DDBJ databases">
        <title>Draft Genome Sequences of Bacteroides pyogenes Strains Isolated from the Uterus Holstein Dairy Cows with Metritis.</title>
        <authorList>
            <person name="Cunha F."/>
            <person name="Galvao K.N."/>
            <person name="Jeon S.J."/>
            <person name="Jeong K.C."/>
        </authorList>
    </citation>
    <scope>NUCLEOTIDE SEQUENCE [LARGE SCALE GENOMIC DNA]</scope>
    <source>
        <strain evidence="2 3">KG-31</strain>
    </source>
</reference>
<dbReference type="Gene3D" id="2.60.40.3690">
    <property type="match status" value="1"/>
</dbReference>
<name>A0A5D3FI05_9BACE</name>
<dbReference type="AlphaFoldDB" id="A0A5D3FI05"/>
<dbReference type="Proteomes" id="UP000324383">
    <property type="component" value="Unassembled WGS sequence"/>
</dbReference>
<dbReference type="PROSITE" id="PS51257">
    <property type="entry name" value="PROKAR_LIPOPROTEIN"/>
    <property type="match status" value="1"/>
</dbReference>
<proteinExistence type="predicted"/>
<comment type="caution">
    <text evidence="2">The sequence shown here is derived from an EMBL/GenBank/DDBJ whole genome shotgun (WGS) entry which is preliminary data.</text>
</comment>
<accession>A0A5D3FI05</accession>
<evidence type="ECO:0000313" key="3">
    <source>
        <dbReference type="Proteomes" id="UP000324383"/>
    </source>
</evidence>
<organism evidence="2 3">
    <name type="scientific">Bacteroides pyogenes</name>
    <dbReference type="NCBI Taxonomy" id="310300"/>
    <lineage>
        <taxon>Bacteria</taxon>
        <taxon>Pseudomonadati</taxon>
        <taxon>Bacteroidota</taxon>
        <taxon>Bacteroidia</taxon>
        <taxon>Bacteroidales</taxon>
        <taxon>Bacteroidaceae</taxon>
        <taxon>Bacteroides</taxon>
    </lineage>
</organism>
<sequence>MKKLLSYIPLLLLAMAQGCSSGEEPAVQPPSPQGAISFTIRAPQIPPSRSGGDFTINRIDLLVCDDAERILEKASTVHNGSGTYTAQVTYSNDPRIVHFIANYDWTGWNDELIGKDAREALAGISTTQFTAWKRIELSGGITQQQPFGDTPVEMICNMAKFTLSVQSGLENVSFAIYNYDRGTIATFNPRAEGTDGHVFDENAITVPADAELKVPSLSDFQPMTGGAVFTFERDNASAGNDYSCMIVKGEFSGQTTYYKIDIVNTDEERQDIRRNNSYHINVSNVTNIGHPDIESAIASAADNTNFSLDPSLEVFPSITDGIRKLEVDKNFIVVTEPSQSGNFTATYSVRSGESWGTDNEKMSVSLKPVEGYEAAVSNAVINSSTGHVSVTLHSIPGSGELRSKIVVQVEYDDGITPVRLYRSVTVVVRPNFTFQAWQVGTVPATQGATMHARVMLPGTFPKELLPLEVRFKTANFFPAPANPMRLTIIDQTPAYIYTITERGVAIPLEFLSNRAVSAETMVVMIDYCTPVNMPVSN</sequence>
<keyword evidence="3" id="KW-1185">Reference proteome</keyword>
<protein>
    <recommendedName>
        <fullName evidence="4">Fimbrillin family protein</fullName>
    </recommendedName>
</protein>
<feature type="chain" id="PRO_5030116458" description="Fimbrillin family protein" evidence="1">
    <location>
        <begin position="22"/>
        <end position="537"/>
    </location>
</feature>
<dbReference type="RefSeq" id="WP_148730359.1">
    <property type="nucleotide sequence ID" value="NZ_VKLW01000010.1"/>
</dbReference>
<dbReference type="EMBL" id="VKLW01000010">
    <property type="protein sequence ID" value="TYK34052.1"/>
    <property type="molecule type" value="Genomic_DNA"/>
</dbReference>
<evidence type="ECO:0000256" key="1">
    <source>
        <dbReference type="SAM" id="SignalP"/>
    </source>
</evidence>
<evidence type="ECO:0000313" key="2">
    <source>
        <dbReference type="EMBL" id="TYK34052.1"/>
    </source>
</evidence>
<gene>
    <name evidence="2" type="ORF">FNJ60_05870</name>
</gene>